<dbReference type="RefSeq" id="WP_381503737.1">
    <property type="nucleotide sequence ID" value="NZ_JBHUOM010000019.1"/>
</dbReference>
<dbReference type="EMBL" id="JBHUOM010000019">
    <property type="protein sequence ID" value="MFD2935639.1"/>
    <property type="molecule type" value="Genomic_DNA"/>
</dbReference>
<evidence type="ECO:0000313" key="2">
    <source>
        <dbReference type="Proteomes" id="UP001597512"/>
    </source>
</evidence>
<gene>
    <name evidence="1" type="ORF">ACFS25_17795</name>
</gene>
<name>A0ABW6ALY4_9BACT</name>
<sequence>MSQVEIDNEKLKKFYERLQKGALVKAVKGWKKSDIPLELIKPDLLTAIDEAYEIKNAGLILSVYYEIGQFTKYQIIDLLKIIYTKKDYSTFLKQVYRFGVYNGLEEEISTAVIWHEDRNLPDAFAWKLKFAKLEENCRIEELSLDDSKQTQSELPSPLNIINEEQSEKKKDFIYLELRPIKRKGASSINKEIEEIDQQPYILSKISKKKLDSANQKHSETLKILKKELLELGYDVAETKHIDAFAIIKNLPAIFEIKSINEDNENDQVRAAISQLYEYRFLYSLKDATLWIVFSERPFSDWIIKYLSQDREIKVLWIENNQLTGTSKQYLN</sequence>
<comment type="caution">
    <text evidence="1">The sequence shown here is derived from an EMBL/GenBank/DDBJ whole genome shotgun (WGS) entry which is preliminary data.</text>
</comment>
<dbReference type="Proteomes" id="UP001597512">
    <property type="component" value="Unassembled WGS sequence"/>
</dbReference>
<proteinExistence type="predicted"/>
<keyword evidence="2" id="KW-1185">Reference proteome</keyword>
<evidence type="ECO:0000313" key="1">
    <source>
        <dbReference type="EMBL" id="MFD2935639.1"/>
    </source>
</evidence>
<accession>A0ABW6ALY4</accession>
<protein>
    <recommendedName>
        <fullName evidence="3">Restriction endonuclease</fullName>
    </recommendedName>
</protein>
<organism evidence="1 2">
    <name type="scientific">Spirosoma flavum</name>
    <dbReference type="NCBI Taxonomy" id="2048557"/>
    <lineage>
        <taxon>Bacteria</taxon>
        <taxon>Pseudomonadati</taxon>
        <taxon>Bacteroidota</taxon>
        <taxon>Cytophagia</taxon>
        <taxon>Cytophagales</taxon>
        <taxon>Cytophagaceae</taxon>
        <taxon>Spirosoma</taxon>
    </lineage>
</organism>
<reference evidence="2" key="1">
    <citation type="journal article" date="2019" name="Int. J. Syst. Evol. Microbiol.">
        <title>The Global Catalogue of Microorganisms (GCM) 10K type strain sequencing project: providing services to taxonomists for standard genome sequencing and annotation.</title>
        <authorList>
            <consortium name="The Broad Institute Genomics Platform"/>
            <consortium name="The Broad Institute Genome Sequencing Center for Infectious Disease"/>
            <person name="Wu L."/>
            <person name="Ma J."/>
        </authorList>
    </citation>
    <scope>NUCLEOTIDE SEQUENCE [LARGE SCALE GENOMIC DNA]</scope>
    <source>
        <strain evidence="2">KCTC 52490</strain>
    </source>
</reference>
<evidence type="ECO:0008006" key="3">
    <source>
        <dbReference type="Google" id="ProtNLM"/>
    </source>
</evidence>